<feature type="compositionally biased region" description="Low complexity" evidence="1">
    <location>
        <begin position="239"/>
        <end position="256"/>
    </location>
</feature>
<feature type="region of interest" description="Disordered" evidence="1">
    <location>
        <begin position="221"/>
        <end position="271"/>
    </location>
</feature>
<keyword evidence="2" id="KW-0732">Signal</keyword>
<sequence>MYSKMAEFQHILLFLIIILTYVCAAPSETPSEVPSPDPSLLSKLEVIAKVQTADDKLDQPVTLEDASNTDSDAAQGQRQKRFYNYYGFGYPPMNPVLYPNFANRDDPGFGAEDPLGHIYRRLQDIAGAVRNQNFNQPPPPPPPPSFPILFPVIYIPQVGCGCSPNPPRPQPPRKNDTGVDIANRFPEMEDERQNWGLVVNKNETEADDGMEEDFTRPISFVPIQPIRPTSRPPPPVEHGSSQSGQGEQDGPTTTTTVPPPANAPANPLPPPDAPTACDAAVLSCCHQPQVTYDCFVTQGCPDPTSYGNPCESRTILSVINKFQRFYGQRAG</sequence>
<name>A0A1E1WUK2_PECGO</name>
<dbReference type="OrthoDB" id="7474469at2759"/>
<feature type="chain" id="PRO_5009115585" evidence="2">
    <location>
        <begin position="25"/>
        <end position="331"/>
    </location>
</feature>
<evidence type="ECO:0000256" key="2">
    <source>
        <dbReference type="SAM" id="SignalP"/>
    </source>
</evidence>
<evidence type="ECO:0000313" key="3">
    <source>
        <dbReference type="EMBL" id="JAT90662.1"/>
    </source>
</evidence>
<proteinExistence type="predicted"/>
<reference evidence="3" key="1">
    <citation type="submission" date="2015-09" db="EMBL/GenBank/DDBJ databases">
        <title>De novo assembly of Pectinophora gossypiella (Pink Bollworm) gut transcriptome.</title>
        <authorList>
            <person name="Tassone E.E."/>
        </authorList>
    </citation>
    <scope>NUCLEOTIDE SEQUENCE</scope>
</reference>
<accession>A0A1E1WUK2</accession>
<feature type="signal peptide" evidence="2">
    <location>
        <begin position="1"/>
        <end position="24"/>
    </location>
</feature>
<feature type="compositionally biased region" description="Pro residues" evidence="1">
    <location>
        <begin position="257"/>
        <end position="271"/>
    </location>
</feature>
<protein>
    <submittedName>
        <fullName evidence="3">Uncharacterized protein</fullName>
    </submittedName>
</protein>
<dbReference type="AlphaFoldDB" id="A0A1E1WUK2"/>
<gene>
    <name evidence="3" type="ORF">g.3270</name>
</gene>
<organism evidence="3">
    <name type="scientific">Pectinophora gossypiella</name>
    <name type="common">Cotton pink bollworm</name>
    <name type="synonym">Depressaria gossypiella</name>
    <dbReference type="NCBI Taxonomy" id="13191"/>
    <lineage>
        <taxon>Eukaryota</taxon>
        <taxon>Metazoa</taxon>
        <taxon>Ecdysozoa</taxon>
        <taxon>Arthropoda</taxon>
        <taxon>Hexapoda</taxon>
        <taxon>Insecta</taxon>
        <taxon>Pterygota</taxon>
        <taxon>Neoptera</taxon>
        <taxon>Endopterygota</taxon>
        <taxon>Lepidoptera</taxon>
        <taxon>Glossata</taxon>
        <taxon>Ditrysia</taxon>
        <taxon>Gelechioidea</taxon>
        <taxon>Gelechiidae</taxon>
        <taxon>Apatetrinae</taxon>
        <taxon>Pectinophora</taxon>
    </lineage>
</organism>
<evidence type="ECO:0000256" key="1">
    <source>
        <dbReference type="SAM" id="MobiDB-lite"/>
    </source>
</evidence>
<dbReference type="EMBL" id="GDQN01000392">
    <property type="protein sequence ID" value="JAT90662.1"/>
    <property type="molecule type" value="Transcribed_RNA"/>
</dbReference>